<proteinExistence type="predicted"/>
<name>A0A562SYR3_CHIJA</name>
<organism evidence="2 3">
    <name type="scientific">Chitinophaga japonensis</name>
    <name type="common">Flexibacter japonensis</name>
    <dbReference type="NCBI Taxonomy" id="104662"/>
    <lineage>
        <taxon>Bacteria</taxon>
        <taxon>Pseudomonadati</taxon>
        <taxon>Bacteroidota</taxon>
        <taxon>Chitinophagia</taxon>
        <taxon>Chitinophagales</taxon>
        <taxon>Chitinophagaceae</taxon>
        <taxon>Chitinophaga</taxon>
    </lineage>
</organism>
<gene>
    <name evidence="2" type="ORF">LX66_3460</name>
</gene>
<comment type="caution">
    <text evidence="2">The sequence shown here is derived from an EMBL/GenBank/DDBJ whole genome shotgun (WGS) entry which is preliminary data.</text>
</comment>
<dbReference type="SUPFAM" id="SSF53335">
    <property type="entry name" value="S-adenosyl-L-methionine-dependent methyltransferases"/>
    <property type="match status" value="1"/>
</dbReference>
<reference evidence="2 3" key="1">
    <citation type="journal article" date="2013" name="Stand. Genomic Sci.">
        <title>Genomic Encyclopedia of Type Strains, Phase I: The one thousand microbial genomes (KMG-I) project.</title>
        <authorList>
            <person name="Kyrpides N.C."/>
            <person name="Woyke T."/>
            <person name="Eisen J.A."/>
            <person name="Garrity G."/>
            <person name="Lilburn T.G."/>
            <person name="Beck B.J."/>
            <person name="Whitman W.B."/>
            <person name="Hugenholtz P."/>
            <person name="Klenk H.P."/>
        </authorList>
    </citation>
    <scope>NUCLEOTIDE SEQUENCE [LARGE SCALE GENOMIC DNA]</scope>
    <source>
        <strain evidence="2 3">DSM 13484</strain>
    </source>
</reference>
<protein>
    <submittedName>
        <fullName evidence="2">FkbM family methyltransferase</fullName>
    </submittedName>
</protein>
<dbReference type="PANTHER" id="PTHR34203:SF15">
    <property type="entry name" value="SLL1173 PROTEIN"/>
    <property type="match status" value="1"/>
</dbReference>
<dbReference type="EMBL" id="VLLG01000004">
    <property type="protein sequence ID" value="TWI86208.1"/>
    <property type="molecule type" value="Genomic_DNA"/>
</dbReference>
<keyword evidence="2" id="KW-0808">Transferase</keyword>
<dbReference type="InterPro" id="IPR029063">
    <property type="entry name" value="SAM-dependent_MTases_sf"/>
</dbReference>
<dbReference type="PANTHER" id="PTHR34203">
    <property type="entry name" value="METHYLTRANSFERASE, FKBM FAMILY PROTEIN"/>
    <property type="match status" value="1"/>
</dbReference>
<keyword evidence="3" id="KW-1185">Reference proteome</keyword>
<dbReference type="InterPro" id="IPR052514">
    <property type="entry name" value="SAM-dependent_MTase"/>
</dbReference>
<dbReference type="GO" id="GO:0032259">
    <property type="term" value="P:methylation"/>
    <property type="evidence" value="ECO:0007669"/>
    <property type="project" value="UniProtKB-KW"/>
</dbReference>
<dbReference type="Proteomes" id="UP000316778">
    <property type="component" value="Unassembled WGS sequence"/>
</dbReference>
<accession>A0A562SYR3</accession>
<evidence type="ECO:0000313" key="3">
    <source>
        <dbReference type="Proteomes" id="UP000316778"/>
    </source>
</evidence>
<dbReference type="GO" id="GO:0008168">
    <property type="term" value="F:methyltransferase activity"/>
    <property type="evidence" value="ECO:0007669"/>
    <property type="project" value="UniProtKB-KW"/>
</dbReference>
<feature type="domain" description="Methyltransferase FkbM" evidence="1">
    <location>
        <begin position="94"/>
        <end position="229"/>
    </location>
</feature>
<dbReference type="NCBIfam" id="TIGR01444">
    <property type="entry name" value="fkbM_fam"/>
    <property type="match status" value="1"/>
</dbReference>
<dbReference type="Gene3D" id="3.40.50.150">
    <property type="entry name" value="Vaccinia Virus protein VP39"/>
    <property type="match status" value="1"/>
</dbReference>
<dbReference type="InterPro" id="IPR006342">
    <property type="entry name" value="FkbM_mtfrase"/>
</dbReference>
<dbReference type="AlphaFoldDB" id="A0A562SYR3"/>
<dbReference type="RefSeq" id="WP_145715829.1">
    <property type="nucleotide sequence ID" value="NZ_BAAAFY010000005.1"/>
</dbReference>
<dbReference type="OrthoDB" id="9812600at2"/>
<keyword evidence="2" id="KW-0489">Methyltransferase</keyword>
<evidence type="ECO:0000259" key="1">
    <source>
        <dbReference type="Pfam" id="PF05050"/>
    </source>
</evidence>
<evidence type="ECO:0000313" key="2">
    <source>
        <dbReference type="EMBL" id="TWI86208.1"/>
    </source>
</evidence>
<dbReference type="Pfam" id="PF05050">
    <property type="entry name" value="Methyltransf_21"/>
    <property type="match status" value="1"/>
</dbReference>
<sequence length="263" mass="30017">MAYTPSLFRVSKYGKYLSYYMEFMKRGDFQSVSAAVKYVLFKQLPRRQRVVTTRMGTFRFREGTTDFQFANFSYENEIKKYLAQIVPDIGLFIDIGACIGEYAIWLSRQGIRSIAIEPVNHTAIRENIALNNINPAYIKVLNCAVGNTNKKVSFHVLEGVTSSSYINESEAGDIDCRKLDDLVDLRDIDPEKTTVIKLDVEGMELEVLEGAEQLIRQVKNLQIVYEYCSCGDPAIRALLDRYATFSYRDLDGVNTLAVKKYEV</sequence>